<sequence length="207" mass="23511">MLDSIEDPEIKISLDKEKLNRVKVSLNEELPQRFFDEIRVEDVGWLNEKRATLGMPLHELLLGCDIGLPRPVEVKRSAQLEERIQKLKQEQHEREYRDMTKNVDNVRVRHPEDTIAFQMKQINRQLIAVLQFVVSVVAGFAFGFLGVELIVGNLDVGFRLLLGVICALVIALAEIYFLAKKLAEDDFPPPPPLNAPASATAHKQHLD</sequence>
<protein>
    <recommendedName>
        <fullName evidence="10">Transmembrane protein 199</fullName>
    </recommendedName>
</protein>
<feature type="transmembrane region" description="Helical" evidence="7">
    <location>
        <begin position="126"/>
        <end position="151"/>
    </location>
</feature>
<keyword evidence="2 7" id="KW-0812">Transmembrane</keyword>
<organism evidence="8 9">
    <name type="scientific">Laodelphax striatellus</name>
    <name type="common">Small brown planthopper</name>
    <name type="synonym">Delphax striatella</name>
    <dbReference type="NCBI Taxonomy" id="195883"/>
    <lineage>
        <taxon>Eukaryota</taxon>
        <taxon>Metazoa</taxon>
        <taxon>Ecdysozoa</taxon>
        <taxon>Arthropoda</taxon>
        <taxon>Hexapoda</taxon>
        <taxon>Insecta</taxon>
        <taxon>Pterygota</taxon>
        <taxon>Neoptera</taxon>
        <taxon>Paraneoptera</taxon>
        <taxon>Hemiptera</taxon>
        <taxon>Auchenorrhyncha</taxon>
        <taxon>Fulgoroidea</taxon>
        <taxon>Delphacidae</taxon>
        <taxon>Criomorphinae</taxon>
        <taxon>Laodelphax</taxon>
    </lineage>
</organism>
<evidence type="ECO:0000256" key="4">
    <source>
        <dbReference type="ARBA" id="ARBA00022989"/>
    </source>
</evidence>
<evidence type="ECO:0000313" key="8">
    <source>
        <dbReference type="EMBL" id="RZF46978.1"/>
    </source>
</evidence>
<feature type="coiled-coil region" evidence="6">
    <location>
        <begin position="77"/>
        <end position="109"/>
    </location>
</feature>
<dbReference type="EMBL" id="QKKF02005135">
    <property type="protein sequence ID" value="RZF46978.1"/>
    <property type="molecule type" value="Genomic_DNA"/>
</dbReference>
<evidence type="ECO:0000256" key="1">
    <source>
        <dbReference type="ARBA" id="ARBA00004477"/>
    </source>
</evidence>
<dbReference type="STRING" id="195883.A0A482XNM1"/>
<dbReference type="GO" id="GO:0005789">
    <property type="term" value="C:endoplasmic reticulum membrane"/>
    <property type="evidence" value="ECO:0007669"/>
    <property type="project" value="UniProtKB-SubCell"/>
</dbReference>
<evidence type="ECO:0000256" key="2">
    <source>
        <dbReference type="ARBA" id="ARBA00022692"/>
    </source>
</evidence>
<dbReference type="PANTHER" id="PTHR31394">
    <property type="entry name" value="TRANSMEMBRANE PROTEIN 199"/>
    <property type="match status" value="1"/>
</dbReference>
<reference evidence="8 9" key="1">
    <citation type="journal article" date="2017" name="Gigascience">
        <title>Genome sequence of the small brown planthopper, Laodelphax striatellus.</title>
        <authorList>
            <person name="Zhu J."/>
            <person name="Jiang F."/>
            <person name="Wang X."/>
            <person name="Yang P."/>
            <person name="Bao Y."/>
            <person name="Zhao W."/>
            <person name="Wang W."/>
            <person name="Lu H."/>
            <person name="Wang Q."/>
            <person name="Cui N."/>
            <person name="Li J."/>
            <person name="Chen X."/>
            <person name="Luo L."/>
            <person name="Yu J."/>
            <person name="Kang L."/>
            <person name="Cui F."/>
        </authorList>
    </citation>
    <scope>NUCLEOTIDE SEQUENCE [LARGE SCALE GENOMIC DNA]</scope>
    <source>
        <strain evidence="8">Lst14</strain>
    </source>
</reference>
<evidence type="ECO:0000256" key="5">
    <source>
        <dbReference type="ARBA" id="ARBA00023136"/>
    </source>
</evidence>
<dbReference type="OrthoDB" id="19981at2759"/>
<comment type="caution">
    <text evidence="8">The sequence shown here is derived from an EMBL/GenBank/DDBJ whole genome shotgun (WGS) entry which is preliminary data.</text>
</comment>
<dbReference type="PANTHER" id="PTHR31394:SF1">
    <property type="entry name" value="TRANSMEMBRANE PROTEIN 199"/>
    <property type="match status" value="1"/>
</dbReference>
<keyword evidence="5 7" id="KW-0472">Membrane</keyword>
<keyword evidence="9" id="KW-1185">Reference proteome</keyword>
<evidence type="ECO:0000256" key="7">
    <source>
        <dbReference type="SAM" id="Phobius"/>
    </source>
</evidence>
<dbReference type="FunCoup" id="A0A482XNM1">
    <property type="interactions" value="1115"/>
</dbReference>
<dbReference type="AlphaFoldDB" id="A0A482XNM1"/>
<dbReference type="InParanoid" id="A0A482XNM1"/>
<gene>
    <name evidence="8" type="ORF">LSTR_LSTR011841</name>
</gene>
<keyword evidence="3" id="KW-0256">Endoplasmic reticulum</keyword>
<evidence type="ECO:0000256" key="3">
    <source>
        <dbReference type="ARBA" id="ARBA00022824"/>
    </source>
</evidence>
<feature type="transmembrane region" description="Helical" evidence="7">
    <location>
        <begin position="157"/>
        <end position="179"/>
    </location>
</feature>
<keyword evidence="4 7" id="KW-1133">Transmembrane helix</keyword>
<evidence type="ECO:0000256" key="6">
    <source>
        <dbReference type="SAM" id="Coils"/>
    </source>
</evidence>
<comment type="subcellular location">
    <subcellularLocation>
        <location evidence="1">Endoplasmic reticulum membrane</location>
        <topology evidence="1">Multi-pass membrane protein</topology>
    </subcellularLocation>
</comment>
<proteinExistence type="predicted"/>
<evidence type="ECO:0008006" key="10">
    <source>
        <dbReference type="Google" id="ProtNLM"/>
    </source>
</evidence>
<dbReference type="GO" id="GO:0070072">
    <property type="term" value="P:vacuolar proton-transporting V-type ATPase complex assembly"/>
    <property type="evidence" value="ECO:0007669"/>
    <property type="project" value="InterPro"/>
</dbReference>
<evidence type="ECO:0000313" key="9">
    <source>
        <dbReference type="Proteomes" id="UP000291343"/>
    </source>
</evidence>
<dbReference type="Proteomes" id="UP000291343">
    <property type="component" value="Unassembled WGS sequence"/>
</dbReference>
<dbReference type="InterPro" id="IPR021013">
    <property type="entry name" value="ATPase_Vma12"/>
</dbReference>
<name>A0A482XNM1_LAOST</name>
<dbReference type="Pfam" id="PF11712">
    <property type="entry name" value="Vma12"/>
    <property type="match status" value="1"/>
</dbReference>
<accession>A0A482XNM1</accession>
<keyword evidence="6" id="KW-0175">Coiled coil</keyword>